<gene>
    <name evidence="2" type="ORF">H4R20_002886</name>
</gene>
<dbReference type="EMBL" id="JANBUO010000523">
    <property type="protein sequence ID" value="KAJ2803457.1"/>
    <property type="molecule type" value="Genomic_DNA"/>
</dbReference>
<proteinExistence type="predicted"/>
<feature type="non-terminal residue" evidence="2">
    <location>
        <position position="1"/>
    </location>
</feature>
<reference evidence="2" key="1">
    <citation type="submission" date="2022-07" db="EMBL/GenBank/DDBJ databases">
        <title>Phylogenomic reconstructions and comparative analyses of Kickxellomycotina fungi.</title>
        <authorList>
            <person name="Reynolds N.K."/>
            <person name="Stajich J.E."/>
            <person name="Barry K."/>
            <person name="Grigoriev I.V."/>
            <person name="Crous P."/>
            <person name="Smith M.E."/>
        </authorList>
    </citation>
    <scope>NUCLEOTIDE SEQUENCE</scope>
    <source>
        <strain evidence="2">NRRL 1565</strain>
    </source>
</reference>
<dbReference type="AlphaFoldDB" id="A0A9W8LU84"/>
<feature type="coiled-coil region" evidence="1">
    <location>
        <begin position="9"/>
        <end position="86"/>
    </location>
</feature>
<evidence type="ECO:0000256" key="1">
    <source>
        <dbReference type="SAM" id="Coils"/>
    </source>
</evidence>
<organism evidence="2 3">
    <name type="scientific">Coemansia guatemalensis</name>
    <dbReference type="NCBI Taxonomy" id="2761395"/>
    <lineage>
        <taxon>Eukaryota</taxon>
        <taxon>Fungi</taxon>
        <taxon>Fungi incertae sedis</taxon>
        <taxon>Zoopagomycota</taxon>
        <taxon>Kickxellomycotina</taxon>
        <taxon>Kickxellomycetes</taxon>
        <taxon>Kickxellales</taxon>
        <taxon>Kickxellaceae</taxon>
        <taxon>Coemansia</taxon>
    </lineage>
</organism>
<keyword evidence="3" id="KW-1185">Reference proteome</keyword>
<dbReference type="Proteomes" id="UP001140094">
    <property type="component" value="Unassembled WGS sequence"/>
</dbReference>
<sequence>TFTEVQLRRQETAARIRELSMQIQSTESQMTRLQNRIFNHTSINAGALDKYSLADIRVLESLANILAGQESRLRATKEELNGAETRLSAIVSTWATTRF</sequence>
<evidence type="ECO:0000313" key="3">
    <source>
        <dbReference type="Proteomes" id="UP001140094"/>
    </source>
</evidence>
<name>A0A9W8LU84_9FUNG</name>
<accession>A0A9W8LU84</accession>
<protein>
    <submittedName>
        <fullName evidence="2">Uncharacterized protein</fullName>
    </submittedName>
</protein>
<keyword evidence="1" id="KW-0175">Coiled coil</keyword>
<evidence type="ECO:0000313" key="2">
    <source>
        <dbReference type="EMBL" id="KAJ2803457.1"/>
    </source>
</evidence>
<comment type="caution">
    <text evidence="2">The sequence shown here is derived from an EMBL/GenBank/DDBJ whole genome shotgun (WGS) entry which is preliminary data.</text>
</comment>
<dbReference type="OrthoDB" id="5527556at2759"/>